<accession>A0A087M181</accession>
<evidence type="ECO:0000313" key="4">
    <source>
        <dbReference type="Proteomes" id="UP000028981"/>
    </source>
</evidence>
<feature type="domain" description="Integrase catalytic" evidence="2">
    <location>
        <begin position="262"/>
        <end position="468"/>
    </location>
</feature>
<dbReference type="OrthoDB" id="5287589at2"/>
<evidence type="ECO:0000256" key="1">
    <source>
        <dbReference type="SAM" id="MobiDB-lite"/>
    </source>
</evidence>
<gene>
    <name evidence="3" type="ORF">JP75_14260</name>
</gene>
<dbReference type="PROSITE" id="PS50994">
    <property type="entry name" value="INTEGRASE"/>
    <property type="match status" value="1"/>
</dbReference>
<dbReference type="EMBL" id="JQGC01000012">
    <property type="protein sequence ID" value="KFL30634.1"/>
    <property type="molecule type" value="Genomic_DNA"/>
</dbReference>
<name>A0A087M181_9HYPH</name>
<dbReference type="GO" id="GO:0003676">
    <property type="term" value="F:nucleic acid binding"/>
    <property type="evidence" value="ECO:0007669"/>
    <property type="project" value="InterPro"/>
</dbReference>
<dbReference type="InterPro" id="IPR001584">
    <property type="entry name" value="Integrase_cat-core"/>
</dbReference>
<organism evidence="3 4">
    <name type="scientific">Devosia riboflavina</name>
    <dbReference type="NCBI Taxonomy" id="46914"/>
    <lineage>
        <taxon>Bacteria</taxon>
        <taxon>Pseudomonadati</taxon>
        <taxon>Pseudomonadota</taxon>
        <taxon>Alphaproteobacteria</taxon>
        <taxon>Hyphomicrobiales</taxon>
        <taxon>Devosiaceae</taxon>
        <taxon>Devosia</taxon>
    </lineage>
</organism>
<protein>
    <recommendedName>
        <fullName evidence="2">Integrase catalytic domain-containing protein</fullName>
    </recommendedName>
</protein>
<dbReference type="SUPFAM" id="SSF53098">
    <property type="entry name" value="Ribonuclease H-like"/>
    <property type="match status" value="1"/>
</dbReference>
<evidence type="ECO:0000259" key="2">
    <source>
        <dbReference type="PROSITE" id="PS50994"/>
    </source>
</evidence>
<dbReference type="Proteomes" id="UP000028981">
    <property type="component" value="Unassembled WGS sequence"/>
</dbReference>
<feature type="compositionally biased region" description="Basic and acidic residues" evidence="1">
    <location>
        <begin position="729"/>
        <end position="738"/>
    </location>
</feature>
<dbReference type="InterPro" id="IPR036397">
    <property type="entry name" value="RNaseH_sf"/>
</dbReference>
<dbReference type="STRING" id="46914.JP75_14260"/>
<dbReference type="AlphaFoldDB" id="A0A087M181"/>
<keyword evidence="4" id="KW-1185">Reference proteome</keyword>
<dbReference type="Pfam" id="PF09299">
    <property type="entry name" value="Mu-transpos_C"/>
    <property type="match status" value="1"/>
</dbReference>
<comment type="caution">
    <text evidence="3">The sequence shown here is derived from an EMBL/GenBank/DDBJ whole genome shotgun (WGS) entry which is preliminary data.</text>
</comment>
<feature type="region of interest" description="Disordered" evidence="1">
    <location>
        <begin position="658"/>
        <end position="738"/>
    </location>
</feature>
<dbReference type="RefSeq" id="WP_035083883.1">
    <property type="nucleotide sequence ID" value="NZ_JQGC01000012.1"/>
</dbReference>
<dbReference type="Gene3D" id="3.30.420.10">
    <property type="entry name" value="Ribonuclease H-like superfamily/Ribonuclease H"/>
    <property type="match status" value="1"/>
</dbReference>
<evidence type="ECO:0000313" key="3">
    <source>
        <dbReference type="EMBL" id="KFL30634.1"/>
    </source>
</evidence>
<feature type="compositionally biased region" description="Polar residues" evidence="1">
    <location>
        <begin position="667"/>
        <end position="676"/>
    </location>
</feature>
<dbReference type="InterPro" id="IPR015378">
    <property type="entry name" value="Transposase-like_Mu_C"/>
</dbReference>
<feature type="compositionally biased region" description="Basic and acidic residues" evidence="1">
    <location>
        <begin position="705"/>
        <end position="717"/>
    </location>
</feature>
<sequence>MGKSISLKIRTDEVFAFPDGMYRFVRELSGCVLLLQRHGTDKEKQITETELIDQLGRGEVIRLRDRRDRKGRPLVESDDVSPDEKPEELMRARTLLFYVRAFDADTSVGLGDVGLQKLMNRKRKAASDKGLTHTFSPDTLRRAIKQKGAPGDRHLKDFISKRGRTSRARLDLTVEDLLNKAVNFYWGLRTRDKKDAWAFLIKEIKEVNAKRKTAGLDKLMPPKDASTLYRRIKASNCRENHALKTSAFEADQAWKGVSKHLDATAPGELIIIDHTIVDSWVLLDDNGMPLGRPTLTVAIDVFSRCIVGFLISAEPPSVYSMATVIKHVLMPKGYVKTEYPDIERPYDCWILPNTILIDNAFEHVSGSLRDAAEDIGFEIHYAPIHSPAYKAIGEKIFDTLNDFFHKLPASVPYDVTTMRKARLDPQREKPVYHREIEYFLHRFIIDQYHYRPHAGIDAIPARRWDEGIERHGREFVDDFNALDQLLGKVDEASISRAGVRYRNMRFHDAELTTKILNDMVRLQPIKSLPTKSYGQVRARVKIKYNPADCSKIEVWNEGAEPKHYVTLPNVDQTMTRGLSFWAADRVREHAKELDLEYSTEEERLLARDSLRRAWEELAQVTPRRTGADARRGIAQEAPTVIEGVVRFSEAEPSVYGNAQPIDLPAQTRANSSQKPVSTLRGGEATKTKIRKAANKRAAASNPQEEMPKPAAKQEKDFFLPPAANAPKRNPYDLDGEWK</sequence>
<dbReference type="GO" id="GO:0015074">
    <property type="term" value="P:DNA integration"/>
    <property type="evidence" value="ECO:0007669"/>
    <property type="project" value="InterPro"/>
</dbReference>
<dbReference type="InterPro" id="IPR012337">
    <property type="entry name" value="RNaseH-like_sf"/>
</dbReference>
<proteinExistence type="predicted"/>
<reference evidence="3 4" key="1">
    <citation type="submission" date="2014-08" db="EMBL/GenBank/DDBJ databases">
        <authorList>
            <person name="Hassan Y.I."/>
            <person name="Lepp D."/>
            <person name="Zhou T."/>
        </authorList>
    </citation>
    <scope>NUCLEOTIDE SEQUENCE [LARGE SCALE GENOMIC DNA]</scope>
    <source>
        <strain evidence="3 4">IFO13584</strain>
    </source>
</reference>